<proteinExistence type="predicted"/>
<dbReference type="EMBL" id="AHFB01000090">
    <property type="protein sequence ID" value="EOO29638.1"/>
    <property type="molecule type" value="Genomic_DNA"/>
</dbReference>
<feature type="compositionally biased region" description="Basic and acidic residues" evidence="1">
    <location>
        <begin position="72"/>
        <end position="90"/>
    </location>
</feature>
<evidence type="ECO:0000313" key="2">
    <source>
        <dbReference type="EMBL" id="EOO29638.1"/>
    </source>
</evidence>
<feature type="compositionally biased region" description="Basic and acidic residues" evidence="1">
    <location>
        <begin position="97"/>
        <end position="125"/>
    </location>
</feature>
<feature type="compositionally biased region" description="Polar residues" evidence="1">
    <location>
        <begin position="156"/>
        <end position="177"/>
    </location>
</feature>
<reference evidence="2 3" key="1">
    <citation type="submission" date="2012-12" db="EMBL/GenBank/DDBJ databases">
        <title>The Genome Sequence of Bacillus cereus VD133.</title>
        <authorList>
            <consortium name="The Broad Institute Genome Sequencing Platform"/>
            <consortium name="The Broad Institute Genome Sequencing Center for Infectious Disease"/>
            <person name="Feldgarden M."/>
            <person name="Van der Auwera G.A."/>
            <person name="Mahillon J."/>
            <person name="Duprez V."/>
            <person name="Timmery S."/>
            <person name="Mattelet C."/>
            <person name="Dierick K."/>
            <person name="Sun M."/>
            <person name="Yu Z."/>
            <person name="Zhu L."/>
            <person name="Hu X."/>
            <person name="Shank E.B."/>
            <person name="Swiecicka I."/>
            <person name="Hansen B.M."/>
            <person name="Andrup L."/>
            <person name="Walker B."/>
            <person name="Young S.K."/>
            <person name="Zeng Q."/>
            <person name="Gargeya S."/>
            <person name="Fitzgerald M."/>
            <person name="Haas B."/>
            <person name="Abouelleil A."/>
            <person name="Alvarado L."/>
            <person name="Arachchi H.M."/>
            <person name="Berlin A.M."/>
            <person name="Chapman S.B."/>
            <person name="Dewar J."/>
            <person name="Goldberg J."/>
            <person name="Griggs A."/>
            <person name="Gujja S."/>
            <person name="Hansen M."/>
            <person name="Howarth C."/>
            <person name="Imamovic A."/>
            <person name="Larimer J."/>
            <person name="McCowan C."/>
            <person name="Murphy C."/>
            <person name="Neiman D."/>
            <person name="Pearson M."/>
            <person name="Priest M."/>
            <person name="Roberts A."/>
            <person name="Saif S."/>
            <person name="Shea T."/>
            <person name="Sisk P."/>
            <person name="Sykes S."/>
            <person name="Wortman J."/>
            <person name="Nusbaum C."/>
            <person name="Birren B."/>
        </authorList>
    </citation>
    <scope>NUCLEOTIDE SEQUENCE [LARGE SCALE GENOMIC DNA]</scope>
    <source>
        <strain evidence="2 3">VD133</strain>
    </source>
</reference>
<comment type="caution">
    <text evidence="2">The sequence shown here is derived from an EMBL/GenBank/DDBJ whole genome shotgun (WGS) entry which is preliminary data.</text>
</comment>
<protein>
    <submittedName>
        <fullName evidence="2">Lipoprotein</fullName>
    </submittedName>
</protein>
<feature type="region of interest" description="Disordered" evidence="1">
    <location>
        <begin position="71"/>
        <end position="188"/>
    </location>
</feature>
<accession>A0A9W5PME6</accession>
<organism evidence="2 3">
    <name type="scientific">Bacillus cereus VD133</name>
    <dbReference type="NCBI Taxonomy" id="1053233"/>
    <lineage>
        <taxon>Bacteria</taxon>
        <taxon>Bacillati</taxon>
        <taxon>Bacillota</taxon>
        <taxon>Bacilli</taxon>
        <taxon>Bacillales</taxon>
        <taxon>Bacillaceae</taxon>
        <taxon>Bacillus</taxon>
        <taxon>Bacillus cereus group</taxon>
    </lineage>
</organism>
<dbReference type="AlphaFoldDB" id="A0A9W5PME6"/>
<gene>
    <name evidence="2" type="ORF">IIU_05223</name>
</gene>
<keyword evidence="2" id="KW-0449">Lipoprotein</keyword>
<dbReference type="Proteomes" id="UP000014018">
    <property type="component" value="Unassembled WGS sequence"/>
</dbReference>
<evidence type="ECO:0000256" key="1">
    <source>
        <dbReference type="SAM" id="MobiDB-lite"/>
    </source>
</evidence>
<evidence type="ECO:0000313" key="3">
    <source>
        <dbReference type="Proteomes" id="UP000014018"/>
    </source>
</evidence>
<name>A0A9W5PME6_BACCE</name>
<sequence>MSLSVFVRIIMKITVGKMIIRMKRDFLRGNRIVKGRINYVKHRGIYMKMKKVAIASITIGTMLTMAACSPSADKETEKKEQVTAQKDGEAKTTSADEASKTTKDTEKETNTSSNEKTDKDAKNTKESSGTESNGKTSTQNENVKTKEKETTGKTNDQTTSGKTADQSTSTSTNNNGKATKDPKKSVAVKTNVKEVVALIDSLDKQLAANPKLETVNKLGKQINEKWDVIEKELEASHPTDSKTIGQSMYPLIVGAEKEKIDVNKMKSLTTKTKKDLNQLLTKLS</sequence>
<feature type="compositionally biased region" description="Polar residues" evidence="1">
    <location>
        <begin position="126"/>
        <end position="139"/>
    </location>
</feature>